<organism evidence="4 5">
    <name type="scientific">Roseiterribacter gracilis</name>
    <dbReference type="NCBI Taxonomy" id="2812848"/>
    <lineage>
        <taxon>Bacteria</taxon>
        <taxon>Pseudomonadati</taxon>
        <taxon>Pseudomonadota</taxon>
        <taxon>Alphaproteobacteria</taxon>
        <taxon>Rhodospirillales</taxon>
        <taxon>Roseiterribacteraceae</taxon>
        <taxon>Roseiterribacter</taxon>
    </lineage>
</organism>
<proteinExistence type="predicted"/>
<dbReference type="Gene3D" id="3.40.50.1820">
    <property type="entry name" value="alpha/beta hydrolase"/>
    <property type="match status" value="1"/>
</dbReference>
<sequence>MRIGAVLVGLLLGLAPMTSDAADPKLVSWGELKVRPRPTTPHRIAYGSDPSQFVDLWLPDGPGPFPTVLMLHGGCWQAKVDTIGLTNYIADDLRKRGVAVWNIEYRSIDQAGGGYPGTFQDVAAAADALRTHAAQYKLRTDKVVATGHSAGAHLALWLAARGKIAASSPLAATDPLKLAAVVSIGGLPDLEAVQEAQGLGCGPDAIPLLIGAAKRTNPYHDTSPAALLPLGIPYWIVDGDKDTIAPVASGQSFYDKAIAKGDKATMKILDQTGHFDLIAPETKAWAYIAGVLQDLSK</sequence>
<dbReference type="EMBL" id="BOPV01000001">
    <property type="protein sequence ID" value="GIL41522.1"/>
    <property type="molecule type" value="Genomic_DNA"/>
</dbReference>
<dbReference type="InterPro" id="IPR050300">
    <property type="entry name" value="GDXG_lipolytic_enzyme"/>
</dbReference>
<dbReference type="GO" id="GO:0016787">
    <property type="term" value="F:hydrolase activity"/>
    <property type="evidence" value="ECO:0007669"/>
    <property type="project" value="UniProtKB-KW"/>
</dbReference>
<dbReference type="RefSeq" id="WP_420245032.1">
    <property type="nucleotide sequence ID" value="NZ_BOPV01000001.1"/>
</dbReference>
<evidence type="ECO:0000313" key="4">
    <source>
        <dbReference type="EMBL" id="GIL41522.1"/>
    </source>
</evidence>
<comment type="caution">
    <text evidence="4">The sequence shown here is derived from an EMBL/GenBank/DDBJ whole genome shotgun (WGS) entry which is preliminary data.</text>
</comment>
<feature type="domain" description="BD-FAE-like" evidence="3">
    <location>
        <begin position="55"/>
        <end position="256"/>
    </location>
</feature>
<keyword evidence="1" id="KW-0378">Hydrolase</keyword>
<evidence type="ECO:0000256" key="1">
    <source>
        <dbReference type="ARBA" id="ARBA00022801"/>
    </source>
</evidence>
<evidence type="ECO:0000259" key="3">
    <source>
        <dbReference type="Pfam" id="PF20434"/>
    </source>
</evidence>
<dbReference type="Pfam" id="PF20434">
    <property type="entry name" value="BD-FAE"/>
    <property type="match status" value="1"/>
</dbReference>
<name>A0A8S8XHS0_9PROT</name>
<dbReference type="InterPro" id="IPR029058">
    <property type="entry name" value="AB_hydrolase_fold"/>
</dbReference>
<keyword evidence="2" id="KW-0732">Signal</keyword>
<feature type="chain" id="PRO_5035756560" description="BD-FAE-like domain-containing protein" evidence="2">
    <location>
        <begin position="22"/>
        <end position="297"/>
    </location>
</feature>
<keyword evidence="5" id="KW-1185">Reference proteome</keyword>
<dbReference type="AlphaFoldDB" id="A0A8S8XHS0"/>
<protein>
    <recommendedName>
        <fullName evidence="3">BD-FAE-like domain-containing protein</fullName>
    </recommendedName>
</protein>
<accession>A0A8S8XHS0</accession>
<reference evidence="4" key="1">
    <citation type="submission" date="2021-02" db="EMBL/GenBank/DDBJ databases">
        <title>Genome sequence of Rhodospirillales sp. strain TMPK1 isolated from soil.</title>
        <authorList>
            <person name="Nakai R."/>
            <person name="Kusada H."/>
            <person name="Tamaki H."/>
        </authorList>
    </citation>
    <scope>NUCLEOTIDE SEQUENCE</scope>
    <source>
        <strain evidence="4">TMPK1</strain>
    </source>
</reference>
<gene>
    <name evidence="4" type="ORF">TMPK1_37590</name>
</gene>
<dbReference type="Proteomes" id="UP000681075">
    <property type="component" value="Unassembled WGS sequence"/>
</dbReference>
<dbReference type="PANTHER" id="PTHR48081">
    <property type="entry name" value="AB HYDROLASE SUPERFAMILY PROTEIN C4A8.06C"/>
    <property type="match status" value="1"/>
</dbReference>
<feature type="signal peptide" evidence="2">
    <location>
        <begin position="1"/>
        <end position="21"/>
    </location>
</feature>
<dbReference type="SUPFAM" id="SSF53474">
    <property type="entry name" value="alpha/beta-Hydrolases"/>
    <property type="match status" value="1"/>
</dbReference>
<evidence type="ECO:0000313" key="5">
    <source>
        <dbReference type="Proteomes" id="UP000681075"/>
    </source>
</evidence>
<evidence type="ECO:0000256" key="2">
    <source>
        <dbReference type="SAM" id="SignalP"/>
    </source>
</evidence>
<dbReference type="InterPro" id="IPR049492">
    <property type="entry name" value="BD-FAE-like_dom"/>
</dbReference>